<dbReference type="GO" id="GO:0003678">
    <property type="term" value="F:DNA helicase activity"/>
    <property type="evidence" value="ECO:0007669"/>
    <property type="project" value="UniProtKB-EC"/>
</dbReference>
<feature type="domain" description="ERCC4" evidence="1">
    <location>
        <begin position="5"/>
        <end position="86"/>
    </location>
</feature>
<keyword evidence="2" id="KW-0547">Nucleotide-binding</keyword>
<organism evidence="2 3">
    <name type="scientific">Dimargaris verticillata</name>
    <dbReference type="NCBI Taxonomy" id="2761393"/>
    <lineage>
        <taxon>Eukaryota</taxon>
        <taxon>Fungi</taxon>
        <taxon>Fungi incertae sedis</taxon>
        <taxon>Zoopagomycota</taxon>
        <taxon>Kickxellomycotina</taxon>
        <taxon>Dimargaritomycetes</taxon>
        <taxon>Dimargaritales</taxon>
        <taxon>Dimargaritaceae</taxon>
        <taxon>Dimargaris</taxon>
    </lineage>
</organism>
<evidence type="ECO:0000259" key="1">
    <source>
        <dbReference type="SMART" id="SM00891"/>
    </source>
</evidence>
<feature type="non-terminal residue" evidence="2">
    <location>
        <position position="1"/>
    </location>
</feature>
<keyword evidence="3" id="KW-1185">Reference proteome</keyword>
<dbReference type="AlphaFoldDB" id="A0A9W8AUZ3"/>
<keyword evidence="2" id="KW-0067">ATP-binding</keyword>
<keyword evidence="2" id="KW-0347">Helicase</keyword>
<dbReference type="GO" id="GO:0006302">
    <property type="term" value="P:double-strand break repair"/>
    <property type="evidence" value="ECO:0007669"/>
    <property type="project" value="UniProtKB-ARBA"/>
</dbReference>
<accession>A0A9W8AUZ3</accession>
<dbReference type="GO" id="GO:0016787">
    <property type="term" value="F:hydrolase activity"/>
    <property type="evidence" value="ECO:0007669"/>
    <property type="project" value="UniProtKB-KW"/>
</dbReference>
<dbReference type="GO" id="GO:0004518">
    <property type="term" value="F:nuclease activity"/>
    <property type="evidence" value="ECO:0007669"/>
    <property type="project" value="InterPro"/>
</dbReference>
<comment type="caution">
    <text evidence="2">The sequence shown here is derived from an EMBL/GenBank/DDBJ whole genome shotgun (WGS) entry which is preliminary data.</text>
</comment>
<dbReference type="SMART" id="SM00891">
    <property type="entry name" value="ERCC4"/>
    <property type="match status" value="1"/>
</dbReference>
<dbReference type="GO" id="GO:0003677">
    <property type="term" value="F:DNA binding"/>
    <property type="evidence" value="ECO:0007669"/>
    <property type="project" value="InterPro"/>
</dbReference>
<gene>
    <name evidence="2" type="primary">MPH1_1</name>
    <name evidence="2" type="ORF">H4R34_006318</name>
</gene>
<protein>
    <submittedName>
        <fullName evidence="2">3'-5' DNA helicase</fullName>
        <ecNumber evidence="2">3.6.4.12</ecNumber>
    </submittedName>
</protein>
<proteinExistence type="predicted"/>
<evidence type="ECO:0000313" key="2">
    <source>
        <dbReference type="EMBL" id="KAJ1968081.1"/>
    </source>
</evidence>
<dbReference type="EMBL" id="JANBQB010002201">
    <property type="protein sequence ID" value="KAJ1968081.1"/>
    <property type="molecule type" value="Genomic_DNA"/>
</dbReference>
<sequence>MPVPVVVVDPRELRTSIASMLACQLNLKTVIRPLREGQYILSRRMGVKRKSRTELIAAVANGDLVQETQFFQAAFDRPVLVIEQADDESMSAAATNTSENERGKTGKMTYKRAAAMESMFSTRQYDQAIEVLLRMNMKLYFSTGRADTARLLYRLVAEESTCGTNVCFRHPGLIPTKDNQFLKFLITIPGVSDVVAYNILSADFGSMREIINCDSD</sequence>
<dbReference type="InterPro" id="IPR006166">
    <property type="entry name" value="ERCC4_domain"/>
</dbReference>
<name>A0A9W8AUZ3_9FUNG</name>
<dbReference type="Pfam" id="PF02732">
    <property type="entry name" value="ERCC4"/>
    <property type="match status" value="1"/>
</dbReference>
<dbReference type="InterPro" id="IPR011335">
    <property type="entry name" value="Restrct_endonuc-II-like"/>
</dbReference>
<dbReference type="Proteomes" id="UP001151582">
    <property type="component" value="Unassembled WGS sequence"/>
</dbReference>
<dbReference type="EC" id="3.6.4.12" evidence="2"/>
<dbReference type="OrthoDB" id="2155537at2759"/>
<dbReference type="Gene3D" id="3.40.50.10130">
    <property type="match status" value="1"/>
</dbReference>
<keyword evidence="2" id="KW-0378">Hydrolase</keyword>
<evidence type="ECO:0000313" key="3">
    <source>
        <dbReference type="Proteomes" id="UP001151582"/>
    </source>
</evidence>
<dbReference type="Gene3D" id="1.10.150.20">
    <property type="entry name" value="5' to 3' exonuclease, C-terminal subdomain"/>
    <property type="match status" value="1"/>
</dbReference>
<reference evidence="2" key="1">
    <citation type="submission" date="2022-07" db="EMBL/GenBank/DDBJ databases">
        <title>Phylogenomic reconstructions and comparative analyses of Kickxellomycotina fungi.</title>
        <authorList>
            <person name="Reynolds N.K."/>
            <person name="Stajich J.E."/>
            <person name="Barry K."/>
            <person name="Grigoriev I.V."/>
            <person name="Crous P."/>
            <person name="Smith M.E."/>
        </authorList>
    </citation>
    <scope>NUCLEOTIDE SEQUENCE</scope>
    <source>
        <strain evidence="2">RSA 567</strain>
    </source>
</reference>
<dbReference type="SUPFAM" id="SSF52980">
    <property type="entry name" value="Restriction endonuclease-like"/>
    <property type="match status" value="1"/>
</dbReference>